<dbReference type="InterPro" id="IPR001584">
    <property type="entry name" value="Integrase_cat-core"/>
</dbReference>
<evidence type="ECO:0000256" key="1">
    <source>
        <dbReference type="SAM" id="MobiDB-lite"/>
    </source>
</evidence>
<feature type="region of interest" description="Disordered" evidence="1">
    <location>
        <begin position="798"/>
        <end position="822"/>
    </location>
</feature>
<dbReference type="GO" id="GO:0003887">
    <property type="term" value="F:DNA-directed DNA polymerase activity"/>
    <property type="evidence" value="ECO:0007669"/>
    <property type="project" value="UniProtKB-KW"/>
</dbReference>
<dbReference type="GO" id="GO:0003964">
    <property type="term" value="F:RNA-directed DNA polymerase activity"/>
    <property type="evidence" value="ECO:0007669"/>
    <property type="project" value="UniProtKB-KW"/>
</dbReference>
<feature type="domain" description="Integrase catalytic" evidence="2">
    <location>
        <begin position="264"/>
        <end position="453"/>
    </location>
</feature>
<dbReference type="EMBL" id="BKCJ010010156">
    <property type="protein sequence ID" value="GEU90305.1"/>
    <property type="molecule type" value="Genomic_DNA"/>
</dbReference>
<dbReference type="GO" id="GO:0003676">
    <property type="term" value="F:nucleic acid binding"/>
    <property type="evidence" value="ECO:0007669"/>
    <property type="project" value="InterPro"/>
</dbReference>
<dbReference type="InterPro" id="IPR057670">
    <property type="entry name" value="SH3_retrovirus"/>
</dbReference>
<feature type="compositionally biased region" description="Polar residues" evidence="1">
    <location>
        <begin position="541"/>
        <end position="551"/>
    </location>
</feature>
<organism evidence="3">
    <name type="scientific">Tanacetum cinerariifolium</name>
    <name type="common">Dalmatian daisy</name>
    <name type="synonym">Chrysanthemum cinerariifolium</name>
    <dbReference type="NCBI Taxonomy" id="118510"/>
    <lineage>
        <taxon>Eukaryota</taxon>
        <taxon>Viridiplantae</taxon>
        <taxon>Streptophyta</taxon>
        <taxon>Embryophyta</taxon>
        <taxon>Tracheophyta</taxon>
        <taxon>Spermatophyta</taxon>
        <taxon>Magnoliopsida</taxon>
        <taxon>eudicotyledons</taxon>
        <taxon>Gunneridae</taxon>
        <taxon>Pentapetalae</taxon>
        <taxon>asterids</taxon>
        <taxon>campanulids</taxon>
        <taxon>Asterales</taxon>
        <taxon>Asteraceae</taxon>
        <taxon>Asteroideae</taxon>
        <taxon>Anthemideae</taxon>
        <taxon>Anthemidinae</taxon>
        <taxon>Tanacetum</taxon>
    </lineage>
</organism>
<dbReference type="PANTHER" id="PTHR42648:SF32">
    <property type="entry name" value="RIBONUCLEASE H-LIKE DOMAIN, GAG-PRE-INTEGRASE DOMAIN PROTEIN-RELATED"/>
    <property type="match status" value="1"/>
</dbReference>
<evidence type="ECO:0000313" key="3">
    <source>
        <dbReference type="EMBL" id="GEU90305.1"/>
    </source>
</evidence>
<name>A0A6L2P056_TANCI</name>
<dbReference type="PANTHER" id="PTHR42648">
    <property type="entry name" value="TRANSPOSASE, PUTATIVE-RELATED"/>
    <property type="match status" value="1"/>
</dbReference>
<dbReference type="PROSITE" id="PS50994">
    <property type="entry name" value="INTEGRASE"/>
    <property type="match status" value="1"/>
</dbReference>
<dbReference type="GO" id="GO:0004519">
    <property type="term" value="F:endonuclease activity"/>
    <property type="evidence" value="ECO:0007669"/>
    <property type="project" value="UniProtKB-KW"/>
</dbReference>
<dbReference type="InterPro" id="IPR039537">
    <property type="entry name" value="Retrotran_Ty1/copia-like"/>
</dbReference>
<dbReference type="GO" id="GO:0016787">
    <property type="term" value="F:hydrolase activity"/>
    <property type="evidence" value="ECO:0007669"/>
    <property type="project" value="UniProtKB-KW"/>
</dbReference>
<sequence>MTLIEAARTMLADSLLPIPFWAEAVNTACYVQNRVLVTKPHNKTPYELLYGRTPSICFMRPFGCLVTILNSLDSLGKFDGKVDEGFLVGYSVNSKAFRVFNSRTCIVQETLHVNFLKNKPNIVGSGPTWLFDIDSLTRTINYQPVTTGNQTNPSVGFQDQFDTEKVGEEIDQQYMLFPMRYFGSTNPQNNDGDAAFDGKEHDFDVKKPESEVSVSPSSSAQLRKQNDKTKKEAKGKNADGPLNAAASPTYGKSSFIDASQLHDDPDMPELKDITYSDDEDDVVADADFNNLETSITVSPFPTTRVHKDHPISQIIVITDDYSRFTWVFFLATKDETSPILKSFITGLENQLSLEVKVIRSDNGTEFKNSDLNQFCELKGIRREFSVPKTPQQNSIAERKNRTLIEAARTMLADSLLPIPFLAEAVNTACYVQNRVLVTKPQNKTPYELLHGRTPSTGPTWLFDIDSLTRTMNYQPVTAGNQSNPNADFQEEIDAEKAGEEATQQYMLFLVWSTSSLNPQNKEEDAAFDGKEYHAEKPESAVNLSPSSSARSGRQDDMTKKKDKGKSIIEYFIGNIDFNAYFEDYSEDISNNVSVAGPIVPTAGQNYSNITNPISAAGPSNTNTSPTHGKSLFQDASQMLKREDITYSDHENVGGEADFNNLETSITVNDVPRLQALVDKKKVVITKATVRDAPRLDDAEGVDCLPNEEIFAELARMGYEKPSIKLTFYKAFFSSYLVRNVYSTTKFYMYPHFLQLIIRKQVGDLSTHTTKYTSPVLTQKEIDAEGDANEHVEEVNTGDAAEGDNSATHGEVQQTPPQSPQGRMIAEMDQDDAVVLKDDKKENKEVADAVKDAEEAKVDESAQVQGRQAESQAEIYKIDIDHANKVLSMQEDETKPAEVQEVVDVVTTTKLIIEVVTAASETITAASAIITTAEAQILAATTATLTAAPARVAAAPSRRKGVIIRDPKEESTTSTIIPAETKSKDKGKRILVEEPKPLKKKQQI</sequence>
<protein>
    <submittedName>
        <fullName evidence="3">Putative ribonuclease H-like domain-containing protein</fullName>
    </submittedName>
</protein>
<feature type="region of interest" description="Disordered" evidence="1">
    <location>
        <begin position="963"/>
        <end position="1003"/>
    </location>
</feature>
<dbReference type="Pfam" id="PF00665">
    <property type="entry name" value="rve"/>
    <property type="match status" value="1"/>
</dbReference>
<feature type="compositionally biased region" description="Basic and acidic residues" evidence="1">
    <location>
        <begin position="980"/>
        <end position="996"/>
    </location>
</feature>
<dbReference type="SUPFAM" id="SSF53098">
    <property type="entry name" value="Ribonuclease H-like"/>
    <property type="match status" value="2"/>
</dbReference>
<accession>A0A6L2P056</accession>
<reference evidence="3" key="1">
    <citation type="journal article" date="2019" name="Sci. Rep.">
        <title>Draft genome of Tanacetum cinerariifolium, the natural source of mosquito coil.</title>
        <authorList>
            <person name="Yamashiro T."/>
            <person name="Shiraishi A."/>
            <person name="Satake H."/>
            <person name="Nakayama K."/>
        </authorList>
    </citation>
    <scope>NUCLEOTIDE SEQUENCE</scope>
</reference>
<dbReference type="InterPro" id="IPR012337">
    <property type="entry name" value="RNaseH-like_sf"/>
</dbReference>
<dbReference type="GO" id="GO:0046872">
    <property type="term" value="F:metal ion binding"/>
    <property type="evidence" value="ECO:0007669"/>
    <property type="project" value="UniProtKB-KW"/>
</dbReference>
<feature type="region of interest" description="Disordered" evidence="1">
    <location>
        <begin position="533"/>
        <end position="560"/>
    </location>
</feature>
<proteinExistence type="predicted"/>
<evidence type="ECO:0000259" key="2">
    <source>
        <dbReference type="PROSITE" id="PS50994"/>
    </source>
</evidence>
<feature type="compositionally biased region" description="Basic and acidic residues" evidence="1">
    <location>
        <begin position="224"/>
        <end position="237"/>
    </location>
</feature>
<dbReference type="AlphaFoldDB" id="A0A6L2P056"/>
<dbReference type="GO" id="GO:0015074">
    <property type="term" value="P:DNA integration"/>
    <property type="evidence" value="ECO:0007669"/>
    <property type="project" value="UniProtKB-KW"/>
</dbReference>
<feature type="compositionally biased region" description="Polar residues" evidence="1">
    <location>
        <begin position="804"/>
        <end position="815"/>
    </location>
</feature>
<dbReference type="GO" id="GO:0006310">
    <property type="term" value="P:DNA recombination"/>
    <property type="evidence" value="ECO:0007669"/>
    <property type="project" value="UniProtKB-KW"/>
</dbReference>
<dbReference type="Gene3D" id="3.30.420.10">
    <property type="entry name" value="Ribonuclease H-like superfamily/Ribonuclease H"/>
    <property type="match status" value="1"/>
</dbReference>
<gene>
    <name evidence="3" type="ORF">Tci_062283</name>
</gene>
<feature type="region of interest" description="Disordered" evidence="1">
    <location>
        <begin position="206"/>
        <end position="249"/>
    </location>
</feature>
<comment type="caution">
    <text evidence="3">The sequence shown here is derived from an EMBL/GenBank/DDBJ whole genome shotgun (WGS) entry which is preliminary data.</text>
</comment>
<dbReference type="Pfam" id="PF25597">
    <property type="entry name" value="SH3_retrovirus"/>
    <property type="match status" value="1"/>
</dbReference>
<dbReference type="InterPro" id="IPR036397">
    <property type="entry name" value="RNaseH_sf"/>
</dbReference>